<dbReference type="InterPro" id="IPR012340">
    <property type="entry name" value="NA-bd_OB-fold"/>
</dbReference>
<keyword evidence="3" id="KW-0378">Hydrolase</keyword>
<dbReference type="GO" id="GO:0004386">
    <property type="term" value="F:helicase activity"/>
    <property type="evidence" value="ECO:0007669"/>
    <property type="project" value="UniProtKB-KW"/>
</dbReference>
<dbReference type="OrthoDB" id="696691at2759"/>
<keyword evidence="2" id="KW-0472">Membrane</keyword>
<feature type="region of interest" description="Disordered" evidence="1">
    <location>
        <begin position="962"/>
        <end position="1011"/>
    </location>
</feature>
<feature type="transmembrane region" description="Helical" evidence="2">
    <location>
        <begin position="12"/>
        <end position="37"/>
    </location>
</feature>
<dbReference type="Proteomes" id="UP000245207">
    <property type="component" value="Unassembled WGS sequence"/>
</dbReference>
<feature type="compositionally biased region" description="Polar residues" evidence="1">
    <location>
        <begin position="994"/>
        <end position="1004"/>
    </location>
</feature>
<keyword evidence="4" id="KW-1185">Reference proteome</keyword>
<keyword evidence="3" id="KW-0347">Helicase</keyword>
<keyword evidence="2" id="KW-1133">Transmembrane helix</keyword>
<accession>A0A2U1PYY8</accession>
<dbReference type="AlphaFoldDB" id="A0A2U1PYY8"/>
<protein>
    <submittedName>
        <fullName evidence="3">Helitron helicase-like domain-containing protein</fullName>
    </submittedName>
</protein>
<sequence length="1011" mass="115227">MLGYHMNQTYLLMTLLLSLMVWLQTIYLIRLLCHLWYPCNLLMYLLTWNITDKRLHSTCGISIQEPDLSGYGCCPMLWETDGVSVADKGKRKAYECHSLPILDKGTTQMDGGCGSHVCLPSPEISENVNKRVSRDVESMRRSSIQSPIPQSHTSADYSGPKVLDFSAGIVWDATYQQPTVETLTRVGVPMSTNRAATYTASPLISSSRMIRIQHLTSVTIFRSRTNRRRFCDPRTMHSHSGPSSHYRSFGVCDRVFPHCHALFWIEERLSYGGSTYSRPQYYRCFLAGKVVLREHQQYPLYIRQLFSTRHFMENITAYSQMFAMTPLGATVDESINNGRGPYVFKVSGQIYHWIGGLCPPPGKDPRFLQLYIYDTQHEVENRLSHFPAHQRHQLDIEIIRGLIHFLDANNALVQLFRTARDKLVVGDVVEFKVHVFGVVGQRQYELPTSDSIRAIVYDSGSGTKSDFDFIVEKHSRDPERVNKLHPSYMAFQFPLLFIHGEDEYHLGLKLTDTTASDSTVDKKMSMNVYYAYQLHDRLNHYSLLIHGGRTSILCLLPPCLFYSLVATSNNPQQPSTEKGKSIAIEPDIVYLADIKPTTTKKLTQVKVYRKWISKSIPDLTPTGYRFILLDKQGNAIQANIDLKDAQKYEAIEQGLAYRINGFGCQNTESWEQTLDSKYTLLFGRFTSLTVISDDDFPEHYFKFALYNEVCHRAYAKGSILTDYIGYVRKIYKEKSSGDTLTNVAQRKNIEVQNLKYNTLLGPMPMLEIEPEQQQNIDEENMRNRVPIRTLLEGTRFDVEVVLEKIDDTNTWYYNKCDTCGKHMDEDNPHWHCHESLEQVKPDCNYCFKALLRDATGTIKVSCFSPEADRWARPCAEVIGEAPKKNRYTIPPGLRALENVTCIFQIHFGTGSKTYNRKFVIDSATKLQPLLLEAPPTNTEDVGSSSVLTEGATDMHVLEVAKDLSTPPPTTQESISETQDENLKISSTTKRELFGTTTQGTSTPNSKKHKNE</sequence>
<reference evidence="3 4" key="1">
    <citation type="journal article" date="2018" name="Mol. Plant">
        <title>The genome of Artemisia annua provides insight into the evolution of Asteraceae family and artemisinin biosynthesis.</title>
        <authorList>
            <person name="Shen Q."/>
            <person name="Zhang L."/>
            <person name="Liao Z."/>
            <person name="Wang S."/>
            <person name="Yan T."/>
            <person name="Shi P."/>
            <person name="Liu M."/>
            <person name="Fu X."/>
            <person name="Pan Q."/>
            <person name="Wang Y."/>
            <person name="Lv Z."/>
            <person name="Lu X."/>
            <person name="Zhang F."/>
            <person name="Jiang W."/>
            <person name="Ma Y."/>
            <person name="Chen M."/>
            <person name="Hao X."/>
            <person name="Li L."/>
            <person name="Tang Y."/>
            <person name="Lv G."/>
            <person name="Zhou Y."/>
            <person name="Sun X."/>
            <person name="Brodelius P.E."/>
            <person name="Rose J.K.C."/>
            <person name="Tang K."/>
        </authorList>
    </citation>
    <scope>NUCLEOTIDE SEQUENCE [LARGE SCALE GENOMIC DNA]</scope>
    <source>
        <strain evidence="4">cv. Huhao1</strain>
        <tissue evidence="3">Leaf</tissue>
    </source>
</reference>
<name>A0A2U1PYY8_ARTAN</name>
<keyword evidence="2" id="KW-0812">Transmembrane</keyword>
<dbReference type="STRING" id="35608.A0A2U1PYY8"/>
<evidence type="ECO:0000256" key="2">
    <source>
        <dbReference type="SAM" id="Phobius"/>
    </source>
</evidence>
<keyword evidence="3" id="KW-0547">Nucleotide-binding</keyword>
<comment type="caution">
    <text evidence="3">The sequence shown here is derived from an EMBL/GenBank/DDBJ whole genome shotgun (WGS) entry which is preliminary data.</text>
</comment>
<evidence type="ECO:0000313" key="3">
    <source>
        <dbReference type="EMBL" id="PWA90990.1"/>
    </source>
</evidence>
<dbReference type="EMBL" id="PKPP01000583">
    <property type="protein sequence ID" value="PWA90990.1"/>
    <property type="molecule type" value="Genomic_DNA"/>
</dbReference>
<evidence type="ECO:0000256" key="1">
    <source>
        <dbReference type="SAM" id="MobiDB-lite"/>
    </source>
</evidence>
<dbReference type="SUPFAM" id="SSF50249">
    <property type="entry name" value="Nucleic acid-binding proteins"/>
    <property type="match status" value="1"/>
</dbReference>
<gene>
    <name evidence="3" type="ORF">CTI12_AA095160</name>
</gene>
<dbReference type="Gene3D" id="2.40.50.140">
    <property type="entry name" value="Nucleic acid-binding proteins"/>
    <property type="match status" value="2"/>
</dbReference>
<dbReference type="PANTHER" id="PTHR45786:SF74">
    <property type="entry name" value="ATP-DEPENDENT DNA HELICASE"/>
    <property type="match status" value="1"/>
</dbReference>
<proteinExistence type="predicted"/>
<evidence type="ECO:0000313" key="4">
    <source>
        <dbReference type="Proteomes" id="UP000245207"/>
    </source>
</evidence>
<organism evidence="3 4">
    <name type="scientific">Artemisia annua</name>
    <name type="common">Sweet wormwood</name>
    <dbReference type="NCBI Taxonomy" id="35608"/>
    <lineage>
        <taxon>Eukaryota</taxon>
        <taxon>Viridiplantae</taxon>
        <taxon>Streptophyta</taxon>
        <taxon>Embryophyta</taxon>
        <taxon>Tracheophyta</taxon>
        <taxon>Spermatophyta</taxon>
        <taxon>Magnoliopsida</taxon>
        <taxon>eudicotyledons</taxon>
        <taxon>Gunneridae</taxon>
        <taxon>Pentapetalae</taxon>
        <taxon>asterids</taxon>
        <taxon>campanulids</taxon>
        <taxon>Asterales</taxon>
        <taxon>Asteraceae</taxon>
        <taxon>Asteroideae</taxon>
        <taxon>Anthemideae</taxon>
        <taxon>Artemisiinae</taxon>
        <taxon>Artemisia</taxon>
    </lineage>
</organism>
<dbReference type="PANTHER" id="PTHR45786">
    <property type="entry name" value="DNA BINDING PROTEIN-LIKE"/>
    <property type="match status" value="1"/>
</dbReference>
<keyword evidence="3" id="KW-0067">ATP-binding</keyword>